<gene>
    <name evidence="1" type="ORF">CLOSTASPAR_02689</name>
</gene>
<reference evidence="1 2" key="2">
    <citation type="submission" date="2009-02" db="EMBL/GenBank/DDBJ databases">
        <title>Draft genome sequence of Clostridium asparagiforme (DSM 15981).</title>
        <authorList>
            <person name="Sudarsanam P."/>
            <person name="Ley R."/>
            <person name="Guruge J."/>
            <person name="Turnbaugh P.J."/>
            <person name="Mahowald M."/>
            <person name="Liep D."/>
            <person name="Gordon J."/>
        </authorList>
    </citation>
    <scope>NUCLEOTIDE SEQUENCE [LARGE SCALE GENOMIC DNA]</scope>
    <source>
        <strain evidence="1 2">DSM 15981</strain>
    </source>
</reference>
<organism evidence="1 2">
    <name type="scientific">[Clostridium] asparagiforme DSM 15981</name>
    <dbReference type="NCBI Taxonomy" id="518636"/>
    <lineage>
        <taxon>Bacteria</taxon>
        <taxon>Bacillati</taxon>
        <taxon>Bacillota</taxon>
        <taxon>Clostridia</taxon>
        <taxon>Lachnospirales</taxon>
        <taxon>Lachnospiraceae</taxon>
        <taxon>Enterocloster</taxon>
    </lineage>
</organism>
<protein>
    <submittedName>
        <fullName evidence="1">Uncharacterized protein</fullName>
    </submittedName>
</protein>
<dbReference type="EMBL" id="ACCJ01000160">
    <property type="protein sequence ID" value="EEG55247.1"/>
    <property type="molecule type" value="Genomic_DNA"/>
</dbReference>
<sequence length="105" mass="11696">MGNEKRGMGNLPDSCLRFVRYPNRLNIQKFRWNFPIYHHTMPLGLADGFRNFPTELCCFCLTGRSSGFGGGIGSQLSSSEICKYVDSDNAVRDCPGDSADLQLLL</sequence>
<comment type="caution">
    <text evidence="1">The sequence shown here is derived from an EMBL/GenBank/DDBJ whole genome shotgun (WGS) entry which is preliminary data.</text>
</comment>
<reference evidence="1 2" key="1">
    <citation type="submission" date="2009-01" db="EMBL/GenBank/DDBJ databases">
        <authorList>
            <person name="Fulton L."/>
            <person name="Clifton S."/>
            <person name="Fulton B."/>
            <person name="Xu J."/>
            <person name="Minx P."/>
            <person name="Pepin K.H."/>
            <person name="Johnson M."/>
            <person name="Bhonagiri V."/>
            <person name="Nash W.E."/>
            <person name="Mardis E.R."/>
            <person name="Wilson R.K."/>
        </authorList>
    </citation>
    <scope>NUCLEOTIDE SEQUENCE [LARGE SCALE GENOMIC DNA]</scope>
    <source>
        <strain evidence="1 2">DSM 15981</strain>
    </source>
</reference>
<dbReference type="Proteomes" id="UP000004756">
    <property type="component" value="Unassembled WGS sequence"/>
</dbReference>
<proteinExistence type="predicted"/>
<name>C0D0A7_9FIRM</name>
<dbReference type="AlphaFoldDB" id="C0D0A7"/>
<evidence type="ECO:0000313" key="2">
    <source>
        <dbReference type="Proteomes" id="UP000004756"/>
    </source>
</evidence>
<accession>C0D0A7</accession>
<keyword evidence="2" id="KW-1185">Reference proteome</keyword>
<dbReference type="HOGENOM" id="CLU_2231834_0_0_9"/>
<evidence type="ECO:0000313" key="1">
    <source>
        <dbReference type="EMBL" id="EEG55247.1"/>
    </source>
</evidence>